<keyword evidence="7" id="KW-0408">Iron</keyword>
<name>A0A7S7RTP7_9ACTN</name>
<dbReference type="RefSeq" id="WP_194369589.1">
    <property type="nucleotide sequence ID" value="NZ_CP063767.1"/>
</dbReference>
<gene>
    <name evidence="12" type="ORF">INP52_04965</name>
</gene>
<protein>
    <recommendedName>
        <fullName evidence="3">cysteine desulfurase</fullName>
        <ecNumber evidence="3">2.8.1.7</ecNumber>
    </recommendedName>
</protein>
<dbReference type="InterPro" id="IPR020578">
    <property type="entry name" value="Aminotrans_V_PyrdxlP_BS"/>
</dbReference>
<evidence type="ECO:0000256" key="10">
    <source>
        <dbReference type="RuleBase" id="RU004504"/>
    </source>
</evidence>
<comment type="catalytic activity">
    <reaction evidence="9">
        <text>(sulfur carrier)-H + L-cysteine = (sulfur carrier)-SH + L-alanine</text>
        <dbReference type="Rhea" id="RHEA:43892"/>
        <dbReference type="Rhea" id="RHEA-COMP:14737"/>
        <dbReference type="Rhea" id="RHEA-COMP:14739"/>
        <dbReference type="ChEBI" id="CHEBI:29917"/>
        <dbReference type="ChEBI" id="CHEBI:35235"/>
        <dbReference type="ChEBI" id="CHEBI:57972"/>
        <dbReference type="ChEBI" id="CHEBI:64428"/>
        <dbReference type="EC" id="2.8.1.7"/>
    </reaction>
</comment>
<keyword evidence="8" id="KW-0411">Iron-sulfur</keyword>
<dbReference type="Gene3D" id="3.90.1150.10">
    <property type="entry name" value="Aspartate Aminotransferase, domain 1"/>
    <property type="match status" value="1"/>
</dbReference>
<evidence type="ECO:0000256" key="8">
    <source>
        <dbReference type="ARBA" id="ARBA00023014"/>
    </source>
</evidence>
<dbReference type="PROSITE" id="PS00595">
    <property type="entry name" value="AA_TRANSFER_CLASS_5"/>
    <property type="match status" value="1"/>
</dbReference>
<dbReference type="InterPro" id="IPR016454">
    <property type="entry name" value="Cysteine_dSase"/>
</dbReference>
<dbReference type="InterPro" id="IPR015424">
    <property type="entry name" value="PyrdxlP-dep_Trfase"/>
</dbReference>
<keyword evidence="4" id="KW-0808">Transferase</keyword>
<evidence type="ECO:0000259" key="11">
    <source>
        <dbReference type="Pfam" id="PF00266"/>
    </source>
</evidence>
<evidence type="ECO:0000256" key="2">
    <source>
        <dbReference type="ARBA" id="ARBA00006490"/>
    </source>
</evidence>
<dbReference type="Proteomes" id="UP000593735">
    <property type="component" value="Chromosome"/>
</dbReference>
<dbReference type="InterPro" id="IPR015422">
    <property type="entry name" value="PyrdxlP-dep_Trfase_small"/>
</dbReference>
<evidence type="ECO:0000256" key="4">
    <source>
        <dbReference type="ARBA" id="ARBA00022679"/>
    </source>
</evidence>
<evidence type="ECO:0000256" key="3">
    <source>
        <dbReference type="ARBA" id="ARBA00012239"/>
    </source>
</evidence>
<keyword evidence="6" id="KW-0663">Pyridoxal phosphate</keyword>
<dbReference type="SUPFAM" id="SSF53383">
    <property type="entry name" value="PLP-dependent transferases"/>
    <property type="match status" value="1"/>
</dbReference>
<dbReference type="Gene3D" id="1.10.260.50">
    <property type="match status" value="1"/>
</dbReference>
<dbReference type="EMBL" id="CP063767">
    <property type="protein sequence ID" value="QOY59805.1"/>
    <property type="molecule type" value="Genomic_DNA"/>
</dbReference>
<evidence type="ECO:0000256" key="9">
    <source>
        <dbReference type="ARBA" id="ARBA00050776"/>
    </source>
</evidence>
<keyword evidence="5" id="KW-0479">Metal-binding</keyword>
<dbReference type="KEGG" id="tio:INP52_04965"/>
<keyword evidence="13" id="KW-1185">Reference proteome</keyword>
<dbReference type="GO" id="GO:0031071">
    <property type="term" value="F:cysteine desulfurase activity"/>
    <property type="evidence" value="ECO:0007669"/>
    <property type="project" value="UniProtKB-EC"/>
</dbReference>
<dbReference type="Gene3D" id="3.40.640.10">
    <property type="entry name" value="Type I PLP-dependent aspartate aminotransferase-like (Major domain)"/>
    <property type="match status" value="1"/>
</dbReference>
<dbReference type="AlphaFoldDB" id="A0A7S7RTP7"/>
<dbReference type="FunFam" id="3.40.640.10:FF:000084">
    <property type="entry name" value="IscS-like cysteine desulfurase"/>
    <property type="match status" value="1"/>
</dbReference>
<dbReference type="PANTHER" id="PTHR11601:SF34">
    <property type="entry name" value="CYSTEINE DESULFURASE"/>
    <property type="match status" value="1"/>
</dbReference>
<dbReference type="GO" id="GO:0046872">
    <property type="term" value="F:metal ion binding"/>
    <property type="evidence" value="ECO:0007669"/>
    <property type="project" value="UniProtKB-KW"/>
</dbReference>
<evidence type="ECO:0000256" key="6">
    <source>
        <dbReference type="ARBA" id="ARBA00022898"/>
    </source>
</evidence>
<comment type="similarity">
    <text evidence="2">Belongs to the class-V pyridoxal-phosphate-dependent aminotransferase family. NifS/IscS subfamily.</text>
</comment>
<dbReference type="InterPro" id="IPR015421">
    <property type="entry name" value="PyrdxlP-dep_Trfase_major"/>
</dbReference>
<evidence type="ECO:0000313" key="13">
    <source>
        <dbReference type="Proteomes" id="UP000593735"/>
    </source>
</evidence>
<evidence type="ECO:0000256" key="7">
    <source>
        <dbReference type="ARBA" id="ARBA00023004"/>
    </source>
</evidence>
<comment type="cofactor">
    <cofactor evidence="1 10">
        <name>pyridoxal 5'-phosphate</name>
        <dbReference type="ChEBI" id="CHEBI:597326"/>
    </cofactor>
</comment>
<proteinExistence type="inferred from homology"/>
<dbReference type="Pfam" id="PF00266">
    <property type="entry name" value="Aminotran_5"/>
    <property type="match status" value="1"/>
</dbReference>
<dbReference type="PIRSF" id="PIRSF005572">
    <property type="entry name" value="NifS"/>
    <property type="match status" value="1"/>
</dbReference>
<evidence type="ECO:0000256" key="5">
    <source>
        <dbReference type="ARBA" id="ARBA00022723"/>
    </source>
</evidence>
<reference evidence="12 13" key="1">
    <citation type="submission" date="2020-10" db="EMBL/GenBank/DDBJ databases">
        <title>Olsenella immobilis sp.nov., isolated from the mud in a fermentation cellar used for the production of Chinese strong-flavoured liquor.</title>
        <authorList>
            <person name="Lu L."/>
        </authorList>
    </citation>
    <scope>NUCLEOTIDE SEQUENCE [LARGE SCALE GENOMIC DNA]</scope>
    <source>
        <strain evidence="12 13">LZLJ-2</strain>
    </source>
</reference>
<organism evidence="12 13">
    <name type="scientific">Thermophilibacter immobilis</name>
    <dbReference type="NCBI Taxonomy" id="2779519"/>
    <lineage>
        <taxon>Bacteria</taxon>
        <taxon>Bacillati</taxon>
        <taxon>Actinomycetota</taxon>
        <taxon>Coriobacteriia</taxon>
        <taxon>Coriobacteriales</taxon>
        <taxon>Atopobiaceae</taxon>
        <taxon>Thermophilibacter</taxon>
    </lineage>
</organism>
<evidence type="ECO:0000313" key="12">
    <source>
        <dbReference type="EMBL" id="QOY59805.1"/>
    </source>
</evidence>
<dbReference type="EC" id="2.8.1.7" evidence="3"/>
<dbReference type="InterPro" id="IPR000192">
    <property type="entry name" value="Aminotrans_V_dom"/>
</dbReference>
<evidence type="ECO:0000256" key="1">
    <source>
        <dbReference type="ARBA" id="ARBA00001933"/>
    </source>
</evidence>
<feature type="domain" description="Aminotransferase class V" evidence="11">
    <location>
        <begin position="3"/>
        <end position="365"/>
    </location>
</feature>
<accession>A0A7S7RTP7</accession>
<dbReference type="PANTHER" id="PTHR11601">
    <property type="entry name" value="CYSTEINE DESULFURYLASE FAMILY MEMBER"/>
    <property type="match status" value="1"/>
</dbReference>
<sequence length="396" mass="41611">MRVYADNAATTPLSARALEVMDRCLREVYGNPSSLHAVGQRAADALLEARRVVARCLGCVPAEVVFTSGGTEANNQALVSAALGARRAGKTHLVATAFEHHAVLNTLRRLEGQGFEVTLVPVGADGVLEVESVERALRPDTALVSVMYANNEVGTVQPLAQIGTLCRAHDVLFHTDAVQAAGHLPIDLHAQGVDLLSLSGHKFGGPKGAGALCARRGVVLTSLLVGGPQERGRRAGTENLPAIAAMAAALEESCAHMDEDARYVSALRDRLVRALGAVPHSRLNGDPVRRLPGNVSFTFEGVDSERLIMALDARGVCASAGSACGAGSPEASHVLLAMGLPQELAYSTVRLSLSPNNTAEEVDYLCAIVPQVVSELRRDSPAWREVSAGARDPLIP</sequence>
<dbReference type="GO" id="GO:0051536">
    <property type="term" value="F:iron-sulfur cluster binding"/>
    <property type="evidence" value="ECO:0007669"/>
    <property type="project" value="UniProtKB-KW"/>
</dbReference>